<evidence type="ECO:0000313" key="2">
    <source>
        <dbReference type="EMBL" id="KIL79153.1"/>
    </source>
</evidence>
<feature type="domain" description="Rhodanese" evidence="1">
    <location>
        <begin position="17"/>
        <end position="104"/>
    </location>
</feature>
<proteinExistence type="predicted"/>
<dbReference type="EMBL" id="JXLP01000004">
    <property type="protein sequence ID" value="KIL79153.1"/>
    <property type="molecule type" value="Genomic_DNA"/>
</dbReference>
<dbReference type="PANTHER" id="PTHR34655:SF2">
    <property type="entry name" value="PEROXIREDOXIN FAMILY PROTEIN"/>
    <property type="match status" value="1"/>
</dbReference>
<dbReference type="InterPro" id="IPR036873">
    <property type="entry name" value="Rhodanese-like_dom_sf"/>
</dbReference>
<dbReference type="SUPFAM" id="SSF75169">
    <property type="entry name" value="DsrEFH-like"/>
    <property type="match status" value="1"/>
</dbReference>
<dbReference type="InterPro" id="IPR001455">
    <property type="entry name" value="TusA-like"/>
</dbReference>
<reference evidence="2 3" key="1">
    <citation type="submission" date="2015-01" db="EMBL/GenBank/DDBJ databases">
        <title>Genome Assembly of Bacillus badius MTCC 1458.</title>
        <authorList>
            <person name="Verma A."/>
            <person name="Khatri I."/>
            <person name="Mual P."/>
            <person name="Subramanian S."/>
            <person name="Krishnamurthi S."/>
        </authorList>
    </citation>
    <scope>NUCLEOTIDE SEQUENCE [LARGE SCALE GENOMIC DNA]</scope>
    <source>
        <strain evidence="2 3">MTCC 1458</strain>
    </source>
</reference>
<dbReference type="Pfam" id="PF00581">
    <property type="entry name" value="Rhodanese"/>
    <property type="match status" value="1"/>
</dbReference>
<dbReference type="Gene3D" id="3.40.1260.10">
    <property type="entry name" value="DsrEFH-like"/>
    <property type="match status" value="1"/>
</dbReference>
<name>A0ABR5AWQ3_BACBA</name>
<dbReference type="SMART" id="SM00450">
    <property type="entry name" value="RHOD"/>
    <property type="match status" value="1"/>
</dbReference>
<sequence length="363" mass="39089">MSKTVKTIDVKEVDQLVKDGALLIDVREEAETLMGHIEGSKNIPLGQLPEHLDELPKDQPVYISCQSGKRGEAAVQLLMENGFEAYNVAGGYRAYAEQCQPSQSAAGDSAGNTDIGSITPDRELNCSGLQCPGPISQVFQAMNQMKDGEVLEVKVTDPGFIADAKAWCANTGNTFIGSETAGKTTVAYVRKGTAEKQEAAQGQGTKNKGATLVVFNQDLDKAIASFIIATGAAAMGKEVTMFFTFWGLNILRRDEEIPQDGKDFMEKMFTKMMPAGPKQLPISNMNMGGMGAKMIRQVMEKKNVDSLETLMANAMNMGVRIVACAMSMDVMGIRKEELIDGVEIGGVATYLGKADDANVNLFI</sequence>
<dbReference type="Proteomes" id="UP000031982">
    <property type="component" value="Unassembled WGS sequence"/>
</dbReference>
<comment type="caution">
    <text evidence="2">The sequence shown here is derived from an EMBL/GenBank/DDBJ whole genome shotgun (WGS) entry which is preliminary data.</text>
</comment>
<evidence type="ECO:0000259" key="1">
    <source>
        <dbReference type="PROSITE" id="PS50206"/>
    </source>
</evidence>
<dbReference type="SUPFAM" id="SSF52821">
    <property type="entry name" value="Rhodanese/Cell cycle control phosphatase"/>
    <property type="match status" value="1"/>
</dbReference>
<dbReference type="InterPro" id="IPR032836">
    <property type="entry name" value="DsrE2-like"/>
</dbReference>
<evidence type="ECO:0000313" key="3">
    <source>
        <dbReference type="Proteomes" id="UP000031982"/>
    </source>
</evidence>
<dbReference type="Gene3D" id="3.40.250.10">
    <property type="entry name" value="Rhodanese-like domain"/>
    <property type="match status" value="1"/>
</dbReference>
<dbReference type="InterPro" id="IPR027396">
    <property type="entry name" value="DsrEFH-like"/>
</dbReference>
<dbReference type="Pfam" id="PF01206">
    <property type="entry name" value="TusA"/>
    <property type="match status" value="1"/>
</dbReference>
<dbReference type="Pfam" id="PF13686">
    <property type="entry name" value="DrsE_2"/>
    <property type="match status" value="1"/>
</dbReference>
<keyword evidence="3" id="KW-1185">Reference proteome</keyword>
<gene>
    <name evidence="2" type="ORF">SD77_3573</name>
</gene>
<dbReference type="InterPro" id="IPR036868">
    <property type="entry name" value="TusA-like_sf"/>
</dbReference>
<dbReference type="InterPro" id="IPR001763">
    <property type="entry name" value="Rhodanese-like_dom"/>
</dbReference>
<dbReference type="Gene3D" id="3.30.110.40">
    <property type="entry name" value="TusA-like domain"/>
    <property type="match status" value="1"/>
</dbReference>
<organism evidence="2 3">
    <name type="scientific">Bacillus badius</name>
    <dbReference type="NCBI Taxonomy" id="1455"/>
    <lineage>
        <taxon>Bacteria</taxon>
        <taxon>Bacillati</taxon>
        <taxon>Bacillota</taxon>
        <taxon>Bacilli</taxon>
        <taxon>Bacillales</taxon>
        <taxon>Bacillaceae</taxon>
        <taxon>Pseudobacillus</taxon>
    </lineage>
</organism>
<dbReference type="PROSITE" id="PS50206">
    <property type="entry name" value="RHODANESE_3"/>
    <property type="match status" value="1"/>
</dbReference>
<protein>
    <submittedName>
        <fullName evidence="2">CoA-disulfide reductase</fullName>
    </submittedName>
</protein>
<accession>A0ABR5AWQ3</accession>
<dbReference type="RefSeq" id="WP_052477278.1">
    <property type="nucleotide sequence ID" value="NZ_JARTHD010000049.1"/>
</dbReference>
<dbReference type="PANTHER" id="PTHR34655">
    <property type="entry name" value="CONSERVED WITHIN P. AEROPHILUM"/>
    <property type="match status" value="1"/>
</dbReference>
<dbReference type="SUPFAM" id="SSF64307">
    <property type="entry name" value="SirA-like"/>
    <property type="match status" value="1"/>
</dbReference>